<dbReference type="OrthoDB" id="9783294at2"/>
<keyword evidence="5" id="KW-0645">Protease</keyword>
<feature type="active site" description="Proton acceptor" evidence="3">
    <location>
        <position position="158"/>
    </location>
</feature>
<feature type="active site" evidence="3">
    <location>
        <position position="99"/>
    </location>
</feature>
<dbReference type="STRING" id="1121476.SAMN02745751_00530"/>
<dbReference type="InterPro" id="IPR017150">
    <property type="entry name" value="Pept_M20_glutamate_carboxypep"/>
</dbReference>
<evidence type="ECO:0000313" key="6">
    <source>
        <dbReference type="Proteomes" id="UP000184052"/>
    </source>
</evidence>
<dbReference type="InterPro" id="IPR050072">
    <property type="entry name" value="Peptidase_M20A"/>
</dbReference>
<keyword evidence="5" id="KW-0121">Carboxypeptidase</keyword>
<gene>
    <name evidence="5" type="ORF">SAMN02745751_00530</name>
</gene>
<dbReference type="PANTHER" id="PTHR43808">
    <property type="entry name" value="ACETYLORNITHINE DEACETYLASE"/>
    <property type="match status" value="1"/>
</dbReference>
<dbReference type="AlphaFoldDB" id="A0A1M6BZH8"/>
<evidence type="ECO:0000256" key="2">
    <source>
        <dbReference type="ARBA" id="ARBA00022801"/>
    </source>
</evidence>
<dbReference type="Pfam" id="PF07687">
    <property type="entry name" value="M20_dimer"/>
    <property type="match status" value="1"/>
</dbReference>
<dbReference type="InterPro" id="IPR002933">
    <property type="entry name" value="Peptidase_M20"/>
</dbReference>
<dbReference type="Gene3D" id="3.30.70.360">
    <property type="match status" value="1"/>
</dbReference>
<sequence>MENIVRTKNINKEAILCALEENNINEEVILKTWREIVEIESYTHNKKAVENVCAYVEGRLKDLGFETRTIEFDKAGPTLVGEMGQGDPSEGVILTGHMDTVHKDDFIKDFPFRVEEGKVYGPGVLDMKGGINIIFYVVEMLKSLGYNKPIKVLISGDEEHGHGKSGSGSVMAEEAKGYKYALNFETGLITNDIVVARKGMMHCAIRTTGLSAHAGANFDDGISAIKEMSHKILEIQELNGKFGPTTLNVGTITGGTVVNAVPENCEIKLDIRYVDNSVLPAVKEALESIVNKNYVEGTKSDLIIENTFPAFPNSLNGKLFEKAREVSSKLGFGEPKGAKIGGASDAAFITQAGVPCLCALGAKGEWNHSNREYALVDSAMERILFITNLIFELEGMEL</sequence>
<keyword evidence="6" id="KW-1185">Reference proteome</keyword>
<reference evidence="5 6" key="1">
    <citation type="submission" date="2016-11" db="EMBL/GenBank/DDBJ databases">
        <authorList>
            <person name="Jaros S."/>
            <person name="Januszkiewicz K."/>
            <person name="Wedrychowicz H."/>
        </authorList>
    </citation>
    <scope>NUCLEOTIDE SEQUENCE [LARGE SCALE GENOMIC DNA]</scope>
    <source>
        <strain evidence="5 6">DSM 17477</strain>
    </source>
</reference>
<dbReference type="Proteomes" id="UP000184052">
    <property type="component" value="Unassembled WGS sequence"/>
</dbReference>
<keyword evidence="1" id="KW-0479">Metal-binding</keyword>
<keyword evidence="2" id="KW-0378">Hydrolase</keyword>
<protein>
    <submittedName>
        <fullName evidence="5">Glutamate carboxypeptidase</fullName>
    </submittedName>
</protein>
<dbReference type="SUPFAM" id="SSF53187">
    <property type="entry name" value="Zn-dependent exopeptidases"/>
    <property type="match status" value="1"/>
</dbReference>
<dbReference type="InterPro" id="IPR036264">
    <property type="entry name" value="Bact_exopeptidase_dim_dom"/>
</dbReference>
<evidence type="ECO:0000313" key="5">
    <source>
        <dbReference type="EMBL" id="SHI54229.1"/>
    </source>
</evidence>
<proteinExistence type="predicted"/>
<dbReference type="SUPFAM" id="SSF55031">
    <property type="entry name" value="Bacterial exopeptidase dimerisation domain"/>
    <property type="match status" value="1"/>
</dbReference>
<dbReference type="CDD" id="cd03885">
    <property type="entry name" value="M20_CPDG2"/>
    <property type="match status" value="1"/>
</dbReference>
<dbReference type="GO" id="GO:0046872">
    <property type="term" value="F:metal ion binding"/>
    <property type="evidence" value="ECO:0007669"/>
    <property type="project" value="UniProtKB-KW"/>
</dbReference>
<dbReference type="Pfam" id="PF01546">
    <property type="entry name" value="Peptidase_M20"/>
    <property type="match status" value="1"/>
</dbReference>
<name>A0A1M6BZH8_9FIRM</name>
<organism evidence="5 6">
    <name type="scientific">Dethiosulfatibacter aminovorans DSM 17477</name>
    <dbReference type="NCBI Taxonomy" id="1121476"/>
    <lineage>
        <taxon>Bacteria</taxon>
        <taxon>Bacillati</taxon>
        <taxon>Bacillota</taxon>
        <taxon>Tissierellia</taxon>
        <taxon>Dethiosulfatibacter</taxon>
    </lineage>
</organism>
<evidence type="ECO:0000256" key="1">
    <source>
        <dbReference type="ARBA" id="ARBA00022723"/>
    </source>
</evidence>
<evidence type="ECO:0000256" key="3">
    <source>
        <dbReference type="PIRSR" id="PIRSR037238-1"/>
    </source>
</evidence>
<dbReference type="InterPro" id="IPR011650">
    <property type="entry name" value="Peptidase_M20_dimer"/>
</dbReference>
<dbReference type="Gene3D" id="3.40.630.10">
    <property type="entry name" value="Zn peptidases"/>
    <property type="match status" value="1"/>
</dbReference>
<evidence type="ECO:0000259" key="4">
    <source>
        <dbReference type="Pfam" id="PF07687"/>
    </source>
</evidence>
<dbReference type="EMBL" id="FQZL01000005">
    <property type="protein sequence ID" value="SHI54229.1"/>
    <property type="molecule type" value="Genomic_DNA"/>
</dbReference>
<dbReference type="GO" id="GO:0004180">
    <property type="term" value="F:carboxypeptidase activity"/>
    <property type="evidence" value="ECO:0007669"/>
    <property type="project" value="UniProtKB-KW"/>
</dbReference>
<dbReference type="PIRSF" id="PIRSF037238">
    <property type="entry name" value="Carboxypeptidase_G2"/>
    <property type="match status" value="1"/>
</dbReference>
<dbReference type="RefSeq" id="WP_073046705.1">
    <property type="nucleotide sequence ID" value="NZ_FQZL01000005.1"/>
</dbReference>
<feature type="domain" description="Peptidase M20 dimerisation" evidence="4">
    <location>
        <begin position="195"/>
        <end position="297"/>
    </location>
</feature>
<accession>A0A1M6BZH8</accession>
<dbReference type="PANTHER" id="PTHR43808:SF9">
    <property type="entry name" value="BLL0789 PROTEIN"/>
    <property type="match status" value="1"/>
</dbReference>